<dbReference type="EMBL" id="JAPMSZ010000007">
    <property type="protein sequence ID" value="KAJ5095669.1"/>
    <property type="molecule type" value="Genomic_DNA"/>
</dbReference>
<proteinExistence type="predicted"/>
<evidence type="ECO:0000313" key="3">
    <source>
        <dbReference type="EMBL" id="KAJ5095669.1"/>
    </source>
</evidence>
<organism evidence="3 4">
    <name type="scientific">Penicillium alfredii</name>
    <dbReference type="NCBI Taxonomy" id="1506179"/>
    <lineage>
        <taxon>Eukaryota</taxon>
        <taxon>Fungi</taxon>
        <taxon>Dikarya</taxon>
        <taxon>Ascomycota</taxon>
        <taxon>Pezizomycotina</taxon>
        <taxon>Eurotiomycetes</taxon>
        <taxon>Eurotiomycetidae</taxon>
        <taxon>Eurotiales</taxon>
        <taxon>Aspergillaceae</taxon>
        <taxon>Penicillium</taxon>
    </lineage>
</organism>
<dbReference type="RefSeq" id="XP_056511220.1">
    <property type="nucleotide sequence ID" value="XM_056655607.1"/>
</dbReference>
<keyword evidence="4" id="KW-1185">Reference proteome</keyword>
<keyword evidence="2" id="KW-0732">Signal</keyword>
<dbReference type="AlphaFoldDB" id="A0A9W9K778"/>
<evidence type="ECO:0000256" key="2">
    <source>
        <dbReference type="SAM" id="SignalP"/>
    </source>
</evidence>
<feature type="region of interest" description="Disordered" evidence="1">
    <location>
        <begin position="287"/>
        <end position="308"/>
    </location>
</feature>
<dbReference type="GeneID" id="81394775"/>
<sequence>MEFAALVLLFVTTNLWGLYGEVPFTAIQPSRPFWDRAIGSFQLASTIHTLDQIYPYVLGKAPVELASQESTPDNAREQAMAAYIASRNVSFIFTPETATCPDQPTTVMPPVLPTAPLSDYRPVRKPRAEGKKSEDAVFENAVLVLLVAILAVLVKDVTGRSDRTQDTRLLRRELLDFIVRQDAFNDAIFRRLEHLHDCAFQLAQAGNGLFELQQRLVTDVTSVILSHVSSELGNFDSRLVQHFDQIRDNLHQNLQVWIDLAAVLRDFPAAVTNALATAIATEIVESRTRADRDTPRPGLDGSKWAGRE</sequence>
<reference evidence="3" key="1">
    <citation type="submission" date="2022-11" db="EMBL/GenBank/DDBJ databases">
        <authorList>
            <person name="Petersen C."/>
        </authorList>
    </citation>
    <scope>NUCLEOTIDE SEQUENCE</scope>
    <source>
        <strain evidence="3">IBT 34128</strain>
    </source>
</reference>
<name>A0A9W9K778_9EURO</name>
<feature type="signal peptide" evidence="2">
    <location>
        <begin position="1"/>
        <end position="20"/>
    </location>
</feature>
<evidence type="ECO:0000313" key="4">
    <source>
        <dbReference type="Proteomes" id="UP001141434"/>
    </source>
</evidence>
<accession>A0A9W9K778</accession>
<feature type="chain" id="PRO_5040924183" evidence="2">
    <location>
        <begin position="21"/>
        <end position="308"/>
    </location>
</feature>
<reference evidence="3" key="2">
    <citation type="journal article" date="2023" name="IMA Fungus">
        <title>Comparative genomic study of the Penicillium genus elucidates a diverse pangenome and 15 lateral gene transfer events.</title>
        <authorList>
            <person name="Petersen C."/>
            <person name="Sorensen T."/>
            <person name="Nielsen M.R."/>
            <person name="Sondergaard T.E."/>
            <person name="Sorensen J.L."/>
            <person name="Fitzpatrick D.A."/>
            <person name="Frisvad J.C."/>
            <person name="Nielsen K.L."/>
        </authorList>
    </citation>
    <scope>NUCLEOTIDE SEQUENCE</scope>
    <source>
        <strain evidence="3">IBT 34128</strain>
    </source>
</reference>
<evidence type="ECO:0000256" key="1">
    <source>
        <dbReference type="SAM" id="MobiDB-lite"/>
    </source>
</evidence>
<protein>
    <submittedName>
        <fullName evidence="3">Uncharacterized protein</fullName>
    </submittedName>
</protein>
<comment type="caution">
    <text evidence="3">The sequence shown here is derived from an EMBL/GenBank/DDBJ whole genome shotgun (WGS) entry which is preliminary data.</text>
</comment>
<gene>
    <name evidence="3" type="ORF">NUU61_005025</name>
</gene>
<dbReference type="Proteomes" id="UP001141434">
    <property type="component" value="Unassembled WGS sequence"/>
</dbReference>
<dbReference type="OrthoDB" id="4359765at2759"/>